<proteinExistence type="predicted"/>
<dbReference type="Proteomes" id="UP000198418">
    <property type="component" value="Unassembled WGS sequence"/>
</dbReference>
<accession>A0A212RK40</accession>
<dbReference type="AlphaFoldDB" id="A0A212RK40"/>
<name>A0A212RK40_RHOAC</name>
<evidence type="ECO:0000313" key="3">
    <source>
        <dbReference type="Proteomes" id="UP000198418"/>
    </source>
</evidence>
<keyword evidence="1" id="KW-0812">Transmembrane</keyword>
<reference evidence="3" key="1">
    <citation type="submission" date="2017-06" db="EMBL/GenBank/DDBJ databases">
        <authorList>
            <person name="Varghese N."/>
            <person name="Submissions S."/>
        </authorList>
    </citation>
    <scope>NUCLEOTIDE SEQUENCE [LARGE SCALE GENOMIC DNA]</scope>
    <source>
        <strain evidence="3">DSM 137</strain>
    </source>
</reference>
<feature type="transmembrane region" description="Helical" evidence="1">
    <location>
        <begin position="19"/>
        <end position="36"/>
    </location>
</feature>
<evidence type="ECO:0000256" key="1">
    <source>
        <dbReference type="SAM" id="Phobius"/>
    </source>
</evidence>
<keyword evidence="1" id="KW-1133">Transmembrane helix</keyword>
<protein>
    <submittedName>
        <fullName evidence="2">Uncharacterized protein</fullName>
    </submittedName>
</protein>
<keyword evidence="1" id="KW-0472">Membrane</keyword>
<gene>
    <name evidence="2" type="ORF">SAMN06265338_1052</name>
</gene>
<keyword evidence="3" id="KW-1185">Reference proteome</keyword>
<dbReference type="RefSeq" id="WP_158255364.1">
    <property type="nucleotide sequence ID" value="NZ_FYDG01000005.1"/>
</dbReference>
<evidence type="ECO:0000313" key="2">
    <source>
        <dbReference type="EMBL" id="SNB72775.1"/>
    </source>
</evidence>
<dbReference type="EMBL" id="FYDG01000005">
    <property type="protein sequence ID" value="SNB72775.1"/>
    <property type="molecule type" value="Genomic_DNA"/>
</dbReference>
<sequence>MSPLYTAIPTFNMMKANPLMFSAMAFSALMAFYLDFNDALTAQNALDLFPIRKG</sequence>
<organism evidence="2 3">
    <name type="scientific">Rhodoblastus acidophilus</name>
    <name type="common">Rhodopseudomonas acidophila</name>
    <dbReference type="NCBI Taxonomy" id="1074"/>
    <lineage>
        <taxon>Bacteria</taxon>
        <taxon>Pseudomonadati</taxon>
        <taxon>Pseudomonadota</taxon>
        <taxon>Alphaproteobacteria</taxon>
        <taxon>Hyphomicrobiales</taxon>
        <taxon>Rhodoblastaceae</taxon>
        <taxon>Rhodoblastus</taxon>
    </lineage>
</organism>